<feature type="region of interest" description="Disordered" evidence="1">
    <location>
        <begin position="24"/>
        <end position="53"/>
    </location>
</feature>
<gene>
    <name evidence="2" type="ORF">DMN91_000342</name>
    <name evidence="3" type="ORF">DMN91_000810</name>
</gene>
<evidence type="ECO:0000313" key="4">
    <source>
        <dbReference type="Proteomes" id="UP000279307"/>
    </source>
</evidence>
<protein>
    <submittedName>
        <fullName evidence="3">Uncharacterized protein</fullName>
    </submittedName>
</protein>
<organism evidence="3 4">
    <name type="scientific">Ooceraea biroi</name>
    <name type="common">Clonal raider ant</name>
    <name type="synonym">Cerapachys biroi</name>
    <dbReference type="NCBI Taxonomy" id="2015173"/>
    <lineage>
        <taxon>Eukaryota</taxon>
        <taxon>Metazoa</taxon>
        <taxon>Ecdysozoa</taxon>
        <taxon>Arthropoda</taxon>
        <taxon>Hexapoda</taxon>
        <taxon>Insecta</taxon>
        <taxon>Pterygota</taxon>
        <taxon>Neoptera</taxon>
        <taxon>Endopterygota</taxon>
        <taxon>Hymenoptera</taxon>
        <taxon>Apocrita</taxon>
        <taxon>Aculeata</taxon>
        <taxon>Formicoidea</taxon>
        <taxon>Formicidae</taxon>
        <taxon>Dorylinae</taxon>
        <taxon>Ooceraea</taxon>
    </lineage>
</organism>
<accession>A0A3L8E2P4</accession>
<evidence type="ECO:0000256" key="1">
    <source>
        <dbReference type="SAM" id="MobiDB-lite"/>
    </source>
</evidence>
<proteinExistence type="predicted"/>
<reference evidence="3 4" key="1">
    <citation type="journal article" date="2018" name="Genome Res.">
        <title>The genomic architecture and molecular evolution of ant odorant receptors.</title>
        <authorList>
            <person name="McKenzie S.K."/>
            <person name="Kronauer D.J.C."/>
        </authorList>
    </citation>
    <scope>NUCLEOTIDE SEQUENCE [LARGE SCALE GENOMIC DNA]</scope>
    <source>
        <strain evidence="3">Clonal line C1</strain>
    </source>
</reference>
<dbReference type="AlphaFoldDB" id="A0A3L8E2P4"/>
<dbReference type="Proteomes" id="UP000279307">
    <property type="component" value="Chromosome 1"/>
</dbReference>
<name>A0A3L8E2P4_OOCBI</name>
<reference evidence="3" key="2">
    <citation type="submission" date="2018-07" db="EMBL/GenBank/DDBJ databases">
        <authorList>
            <person name="Mckenzie S.K."/>
            <person name="Kronauer D.J.C."/>
        </authorList>
    </citation>
    <scope>NUCLEOTIDE SEQUENCE</scope>
    <source>
        <strain evidence="3">Clonal line C1</strain>
    </source>
</reference>
<evidence type="ECO:0000313" key="3">
    <source>
        <dbReference type="EMBL" id="RLU27011.1"/>
    </source>
</evidence>
<dbReference type="EMBL" id="QOIP01000001">
    <property type="protein sequence ID" value="RLU27011.1"/>
    <property type="molecule type" value="Genomic_DNA"/>
</dbReference>
<comment type="caution">
    <text evidence="3">The sequence shown here is derived from an EMBL/GenBank/DDBJ whole genome shotgun (WGS) entry which is preliminary data.</text>
</comment>
<sequence length="109" mass="12904">MEQERPPGGHIRIPWINTSKRERDRWRCKERDKDQARNEQGKPDKRQRRVLEHGDTAARLRDFREHVPEVVIGWREKKKGRKGRRAGDCGACATLYMRPCDGNRNDVEV</sequence>
<dbReference type="EMBL" id="QOIP01000001">
    <property type="protein sequence ID" value="RLU26546.1"/>
    <property type="molecule type" value="Genomic_DNA"/>
</dbReference>
<evidence type="ECO:0000313" key="2">
    <source>
        <dbReference type="EMBL" id="RLU26546.1"/>
    </source>
</evidence>